<keyword evidence="2" id="KW-0862">Zinc</keyword>
<sequence length="290" mass="30453">MTLATTRDLVAGAVTDKRAVLAFNVITLEHAEGIVAGVERANAQALLQVSENAVRFHGGAPAPILAACARLAAASTAPIAIHLDHFQDLELTERTLEQAAGLGVSSIMVDASNLEYTQNVQRTLELARHAHDLGLWVEAELGEIGGKDGAHAPGVRTDPGDARDFVRQTAVDGLAVAVGSSHAMTSQDASLDLDLIGTLAAQLPVPLVLHGSSGVADATLTNAIRAGIRKVNVGTALNVAFTREIRRFLQSNPETTDPRKYLAEGREAVARAVAHLCVVVDPERQNGPTQ</sequence>
<comment type="cofactor">
    <cofactor evidence="2">
        <name>Zn(2+)</name>
        <dbReference type="ChEBI" id="CHEBI:29105"/>
    </cofactor>
    <text evidence="2">Binds 2 Zn(2+) ions per subunit. One is catalytic and the other provides a structural contribution.</text>
</comment>
<feature type="binding site" evidence="2">
    <location>
        <position position="85"/>
    </location>
    <ligand>
        <name>Zn(2+)</name>
        <dbReference type="ChEBI" id="CHEBI:29105"/>
        <label>1</label>
        <note>catalytic</note>
    </ligand>
</feature>
<proteinExistence type="predicted"/>
<keyword evidence="4" id="KW-1185">Reference proteome</keyword>
<dbReference type="Gene3D" id="3.20.20.70">
    <property type="entry name" value="Aldolase class I"/>
    <property type="match status" value="1"/>
</dbReference>
<dbReference type="AlphaFoldDB" id="A0A4R8UBI4"/>
<dbReference type="PIRSF" id="PIRSF001359">
    <property type="entry name" value="F_bP_aldolase_II"/>
    <property type="match status" value="1"/>
</dbReference>
<dbReference type="Proteomes" id="UP000297866">
    <property type="component" value="Unassembled WGS sequence"/>
</dbReference>
<feature type="binding site" evidence="2">
    <location>
        <position position="182"/>
    </location>
    <ligand>
        <name>Zn(2+)</name>
        <dbReference type="ChEBI" id="CHEBI:29105"/>
        <label>1</label>
        <note>catalytic</note>
    </ligand>
</feature>
<keyword evidence="2" id="KW-0479">Metal-binding</keyword>
<dbReference type="RefSeq" id="WP_134492767.1">
    <property type="nucleotide sequence ID" value="NZ_SOEZ01000076.1"/>
</dbReference>
<dbReference type="GO" id="GO:0008270">
    <property type="term" value="F:zinc ion binding"/>
    <property type="evidence" value="ECO:0007669"/>
    <property type="project" value="InterPro"/>
</dbReference>
<comment type="caution">
    <text evidence="3">The sequence shown here is derived from an EMBL/GenBank/DDBJ whole genome shotgun (WGS) entry which is preliminary data.</text>
</comment>
<evidence type="ECO:0000313" key="3">
    <source>
        <dbReference type="EMBL" id="TFB46987.1"/>
    </source>
</evidence>
<protein>
    <submittedName>
        <fullName evidence="3">Fructose-bisphosphate aldolase</fullName>
    </submittedName>
</protein>
<dbReference type="Pfam" id="PF01116">
    <property type="entry name" value="F_bP_aldolase"/>
    <property type="match status" value="1"/>
</dbReference>
<dbReference type="EMBL" id="SOEZ01000076">
    <property type="protein sequence ID" value="TFB46987.1"/>
    <property type="molecule type" value="Genomic_DNA"/>
</dbReference>
<name>A0A4R8UBI4_9MICO</name>
<gene>
    <name evidence="3" type="ORF">E3O23_16080</name>
</gene>
<feature type="active site" description="Proton donor" evidence="1">
    <location>
        <position position="84"/>
    </location>
</feature>
<dbReference type="GO" id="GO:0005975">
    <property type="term" value="P:carbohydrate metabolic process"/>
    <property type="evidence" value="ECO:0007669"/>
    <property type="project" value="InterPro"/>
</dbReference>
<dbReference type="SUPFAM" id="SSF51569">
    <property type="entry name" value="Aldolase"/>
    <property type="match status" value="1"/>
</dbReference>
<dbReference type="OrthoDB" id="9803995at2"/>
<dbReference type="InterPro" id="IPR000771">
    <property type="entry name" value="FBA_II"/>
</dbReference>
<feature type="binding site" evidence="2">
    <location>
        <position position="110"/>
    </location>
    <ligand>
        <name>Zn(2+)</name>
        <dbReference type="ChEBI" id="CHEBI:29105"/>
        <label>2</label>
    </ligand>
</feature>
<dbReference type="InterPro" id="IPR013785">
    <property type="entry name" value="Aldolase_TIM"/>
</dbReference>
<feature type="binding site" evidence="2">
    <location>
        <position position="140"/>
    </location>
    <ligand>
        <name>Zn(2+)</name>
        <dbReference type="ChEBI" id="CHEBI:29105"/>
        <label>2</label>
    </ligand>
</feature>
<feature type="binding site" evidence="2">
    <location>
        <position position="210"/>
    </location>
    <ligand>
        <name>Zn(2+)</name>
        <dbReference type="ChEBI" id="CHEBI:29105"/>
        <label>1</label>
        <note>catalytic</note>
    </ligand>
</feature>
<dbReference type="InterPro" id="IPR050246">
    <property type="entry name" value="Class_II_FBP_aldolase"/>
</dbReference>
<organism evidence="3 4">
    <name type="scientific">Cryobacterium tagatosivorans</name>
    <dbReference type="NCBI Taxonomy" id="1259199"/>
    <lineage>
        <taxon>Bacteria</taxon>
        <taxon>Bacillati</taxon>
        <taxon>Actinomycetota</taxon>
        <taxon>Actinomycetes</taxon>
        <taxon>Micrococcales</taxon>
        <taxon>Microbacteriaceae</taxon>
        <taxon>Cryobacterium</taxon>
    </lineage>
</organism>
<accession>A0A4R8UBI4</accession>
<dbReference type="GO" id="GO:0016832">
    <property type="term" value="F:aldehyde-lyase activity"/>
    <property type="evidence" value="ECO:0007669"/>
    <property type="project" value="InterPro"/>
</dbReference>
<evidence type="ECO:0000313" key="4">
    <source>
        <dbReference type="Proteomes" id="UP000297866"/>
    </source>
</evidence>
<dbReference type="CDD" id="cd00947">
    <property type="entry name" value="TBP_aldolase_IIB"/>
    <property type="match status" value="1"/>
</dbReference>
<reference evidence="3 4" key="1">
    <citation type="submission" date="2019-03" db="EMBL/GenBank/DDBJ databases">
        <title>Genomics of glacier-inhabiting Cryobacterium strains.</title>
        <authorList>
            <person name="Liu Q."/>
            <person name="Xin Y.-H."/>
        </authorList>
    </citation>
    <scope>NUCLEOTIDE SEQUENCE [LARGE SCALE GENOMIC DNA]</scope>
    <source>
        <strain evidence="3 4">Sr47</strain>
    </source>
</reference>
<dbReference type="PANTHER" id="PTHR30304">
    <property type="entry name" value="D-TAGATOSE-1,6-BISPHOSPHATE ALDOLASE"/>
    <property type="match status" value="1"/>
</dbReference>
<dbReference type="PANTHER" id="PTHR30304:SF0">
    <property type="entry name" value="D-TAGATOSE-1,6-BISPHOSPHATE ALDOLASE SUBUNIT GATY-RELATED"/>
    <property type="match status" value="1"/>
</dbReference>
<evidence type="ECO:0000256" key="2">
    <source>
        <dbReference type="PIRSR" id="PIRSR001359-3"/>
    </source>
</evidence>
<evidence type="ECO:0000256" key="1">
    <source>
        <dbReference type="PIRSR" id="PIRSR001359-1"/>
    </source>
</evidence>